<dbReference type="AlphaFoldDB" id="A0A9P6KY20"/>
<dbReference type="Proteomes" id="UP000740883">
    <property type="component" value="Unassembled WGS sequence"/>
</dbReference>
<sequence length="260" mass="29974">MEGPLQPSEIRQIPTSAILRQCEGMVGVISSDCPAKPPYGQNVPMQPMNIPTHTPMPQPRIQQPVQVQQQIQQPPIITQTLVQPPPIQQIQVQPQTNPQPPPSLPHAPLSSILKENPLAKCQIINFLEYSGVPPPWDQLLDFETKQHHQLPDPDNLFRKIRNLLLKFDRVKNCIVEALLKIEKFIGRGKGYIKEDLTDLKRYRLELKALLKRLCKSPSGEVRNELYKRFYEIKSQAKDVQNSFYKLRDWLIKITKLFKTL</sequence>
<reference evidence="1 2" key="1">
    <citation type="journal article" date="2020" name="Genome Biol. Evol.">
        <title>Comparative genomics of strictly vertically transmitted, feminizing microsporidia endosymbionts of amphipod crustaceans.</title>
        <authorList>
            <person name="Cormier A."/>
            <person name="Chebbi M.A."/>
            <person name="Giraud I."/>
            <person name="Wattier R."/>
            <person name="Teixeira M."/>
            <person name="Gilbert C."/>
            <person name="Rigaud T."/>
            <person name="Cordaux R."/>
        </authorList>
    </citation>
    <scope>NUCLEOTIDE SEQUENCE [LARGE SCALE GENOMIC DNA]</scope>
    <source>
        <strain evidence="1 2">Ou3-Ou53</strain>
    </source>
</reference>
<comment type="caution">
    <text evidence="1">The sequence shown here is derived from an EMBL/GenBank/DDBJ whole genome shotgun (WGS) entry which is preliminary data.</text>
</comment>
<proteinExistence type="predicted"/>
<accession>A0A9P6KY20</accession>
<name>A0A9P6KY20_9MICR</name>
<organism evidence="1 2">
    <name type="scientific">Nosema granulosis</name>
    <dbReference type="NCBI Taxonomy" id="83296"/>
    <lineage>
        <taxon>Eukaryota</taxon>
        <taxon>Fungi</taxon>
        <taxon>Fungi incertae sedis</taxon>
        <taxon>Microsporidia</taxon>
        <taxon>Nosematidae</taxon>
        <taxon>Nosema</taxon>
    </lineage>
</organism>
<dbReference type="OrthoDB" id="2194601at2759"/>
<dbReference type="EMBL" id="SBJO01000295">
    <property type="protein sequence ID" value="KAF9761598.1"/>
    <property type="molecule type" value="Genomic_DNA"/>
</dbReference>
<gene>
    <name evidence="1" type="ORF">NGRA_2532</name>
</gene>
<protein>
    <submittedName>
        <fullName evidence="1">Uncharacterized protein</fullName>
    </submittedName>
</protein>
<keyword evidence="2" id="KW-1185">Reference proteome</keyword>
<evidence type="ECO:0000313" key="1">
    <source>
        <dbReference type="EMBL" id="KAF9761598.1"/>
    </source>
</evidence>
<evidence type="ECO:0000313" key="2">
    <source>
        <dbReference type="Proteomes" id="UP000740883"/>
    </source>
</evidence>